<dbReference type="AlphaFoldDB" id="A0A7G2CRK9"/>
<dbReference type="GO" id="GO:0071540">
    <property type="term" value="C:eukaryotic translation initiation factor 3 complex, eIF3e"/>
    <property type="evidence" value="ECO:0007669"/>
    <property type="project" value="TreeGrafter"/>
</dbReference>
<dbReference type="PANTHER" id="PTHR14005:SF0">
    <property type="entry name" value="EUKARYOTIC TRANSLATION INITIATION FACTOR 3 SUBUNIT A"/>
    <property type="match status" value="1"/>
</dbReference>
<evidence type="ECO:0000256" key="1">
    <source>
        <dbReference type="SAM" id="Coils"/>
    </source>
</evidence>
<feature type="region of interest" description="Disordered" evidence="2">
    <location>
        <begin position="516"/>
        <end position="547"/>
    </location>
</feature>
<sequence>MPSRPSPTMRPTTRCRHWSWRCGCPSNTTPTMPVPSCPISSATTLTKHARPPPTRLYKSEICETILRSIREHCERIREKMTKMVKEPTSSDQVLTTLMGISLESRADELYKVPTETLISALAGTLFDFKSNWGSFKTTFPIYNKTLLGFVAICEDYNLNILPQITGCVVRMYSSLITPPPTHNRWTNAPNPIAKKFIADRKELFRSESLTTCAIDTLSAFMTKLMKRQLKRQAWTVMRCLYDINKIFMTSENVDRQTYVKGQMSIASLLWDIQKYTHHAFCLYSAVALDNVKRGVLLSQCILATLCCEDTTQYDDEAEGDSDMNDVFDENASSRQYILAQVKQAVATYHSTVDQKVLRFMENLLDPNFDNFQSLSADLTEIVNSNPSLQIYEKNLRKTLIERQLTGTAERNSRISADSFSQDGSPLPDAVFISTLDDIARSENVSVEVDCHSRSVFLLNSTKDKIVSSLVKLSTKLQNPPPASSSSKLNITLSDLAEASQRSVDIRSLAETSFRSLEDRQKKRVDEENAAKEEKKLQRKREEEEKREKIKNREYAKLKSKYNERVRQERALLVLKDLRANYPGFKLDDSIALHSDPNVLEDVITPLLADYLRNRNATEIRERTKFNLIERVLLQLEMPKREAYNREHADARKAEVAASRANYLAHHREEYDKRLQEKEALSKFLKDAEAYEKKTAYPIGKTSKRDAQEQLLEMEKQRLEENQE</sequence>
<name>A0A7G2CRK9_9TRYP</name>
<dbReference type="GO" id="GO:0043614">
    <property type="term" value="C:multi-eIF complex"/>
    <property type="evidence" value="ECO:0007669"/>
    <property type="project" value="TreeGrafter"/>
</dbReference>
<dbReference type="VEuPathDB" id="TriTrypDB:ADEAN_000932200"/>
<dbReference type="OrthoDB" id="18884at2759"/>
<protein>
    <submittedName>
        <fullName evidence="3">Uncharacterized protein</fullName>
    </submittedName>
</protein>
<accession>A0A7G2CRK9</accession>
<evidence type="ECO:0000313" key="3">
    <source>
        <dbReference type="EMBL" id="CAD2221787.1"/>
    </source>
</evidence>
<gene>
    <name evidence="3" type="ORF">ADEAN_000932200</name>
</gene>
<dbReference type="EMBL" id="LR877166">
    <property type="protein sequence ID" value="CAD2221787.1"/>
    <property type="molecule type" value="Genomic_DNA"/>
</dbReference>
<dbReference type="Proteomes" id="UP000515908">
    <property type="component" value="Chromosome 22"/>
</dbReference>
<dbReference type="InterPro" id="IPR027512">
    <property type="entry name" value="EIF3A"/>
</dbReference>
<evidence type="ECO:0000313" key="4">
    <source>
        <dbReference type="Proteomes" id="UP000515908"/>
    </source>
</evidence>
<keyword evidence="1" id="KW-0175">Coiled coil</keyword>
<proteinExistence type="predicted"/>
<keyword evidence="4" id="KW-1185">Reference proteome</keyword>
<dbReference type="GO" id="GO:0003743">
    <property type="term" value="F:translation initiation factor activity"/>
    <property type="evidence" value="ECO:0007669"/>
    <property type="project" value="TreeGrafter"/>
</dbReference>
<dbReference type="GO" id="GO:0071541">
    <property type="term" value="C:eukaryotic translation initiation factor 3 complex, eIF3m"/>
    <property type="evidence" value="ECO:0007669"/>
    <property type="project" value="TreeGrafter"/>
</dbReference>
<feature type="coiled-coil region" evidence="1">
    <location>
        <begin position="667"/>
        <end position="723"/>
    </location>
</feature>
<evidence type="ECO:0000256" key="2">
    <source>
        <dbReference type="SAM" id="MobiDB-lite"/>
    </source>
</evidence>
<reference evidence="3 4" key="1">
    <citation type="submission" date="2020-08" db="EMBL/GenBank/DDBJ databases">
        <authorList>
            <person name="Newling K."/>
            <person name="Davey J."/>
            <person name="Forrester S."/>
        </authorList>
    </citation>
    <scope>NUCLEOTIDE SEQUENCE [LARGE SCALE GENOMIC DNA]</scope>
    <source>
        <strain evidence="4">Crithidia deanei Carvalho (ATCC PRA-265)</strain>
    </source>
</reference>
<dbReference type="PANTHER" id="PTHR14005">
    <property type="entry name" value="EUKARYOTIC TRANSLATION INITIATION FACTOR 3, THETA SUBUNIT"/>
    <property type="match status" value="1"/>
</dbReference>
<dbReference type="GO" id="GO:0002188">
    <property type="term" value="P:translation reinitiation"/>
    <property type="evidence" value="ECO:0007669"/>
    <property type="project" value="TreeGrafter"/>
</dbReference>
<dbReference type="GO" id="GO:0003729">
    <property type="term" value="F:mRNA binding"/>
    <property type="evidence" value="ECO:0007669"/>
    <property type="project" value="TreeGrafter"/>
</dbReference>
<dbReference type="GO" id="GO:0001732">
    <property type="term" value="P:formation of cytoplasmic translation initiation complex"/>
    <property type="evidence" value="ECO:0007669"/>
    <property type="project" value="TreeGrafter"/>
</dbReference>
<organism evidence="3 4">
    <name type="scientific">Angomonas deanei</name>
    <dbReference type="NCBI Taxonomy" id="59799"/>
    <lineage>
        <taxon>Eukaryota</taxon>
        <taxon>Discoba</taxon>
        <taxon>Euglenozoa</taxon>
        <taxon>Kinetoplastea</taxon>
        <taxon>Metakinetoplastina</taxon>
        <taxon>Trypanosomatida</taxon>
        <taxon>Trypanosomatidae</taxon>
        <taxon>Strigomonadinae</taxon>
        <taxon>Angomonas</taxon>
    </lineage>
</organism>